<protein>
    <submittedName>
        <fullName evidence="1">Uncharacterized protein</fullName>
    </submittedName>
</protein>
<dbReference type="Proteomes" id="UP000225947">
    <property type="component" value="Segment"/>
</dbReference>
<organism evidence="1 2">
    <name type="scientific">Acinetobacter phage vB_AbaM_ME3</name>
    <dbReference type="NCBI Taxonomy" id="1837876"/>
    <lineage>
        <taxon>Viruses</taxon>
        <taxon>Duplodnaviria</taxon>
        <taxon>Heunggongvirae</taxon>
        <taxon>Uroviricota</taxon>
        <taxon>Caudoviricetes</taxon>
        <taxon>Metrivirus</taxon>
        <taxon>Metrivirus ME3</taxon>
    </lineage>
</organism>
<sequence length="187" mass="22166">MVLIVGKTWADWNYMQNLLCTFLVYNDKIKNKQAVFFALFFNNLFIETLSNKSSSINIETLEEFLKDTRTFNIAKYYKASMFLMSEEEYISNDVISESDFQIFKDIILLHNPYEVRNGLFGVVDDSTFTFKFRQLNHSKAELKELIPECINSMLSVLKNFYIKEHRYLYTSNLRKILSNYERLKATS</sequence>
<evidence type="ECO:0000313" key="2">
    <source>
        <dbReference type="Proteomes" id="UP000225947"/>
    </source>
</evidence>
<dbReference type="EMBL" id="KU935715">
    <property type="protein sequence ID" value="AND75240.1"/>
    <property type="molecule type" value="Genomic_DNA"/>
</dbReference>
<evidence type="ECO:0000313" key="1">
    <source>
        <dbReference type="EMBL" id="AND75240.1"/>
    </source>
</evidence>
<gene>
    <name evidence="1" type="ORF">ME3_79</name>
</gene>
<keyword evidence="2" id="KW-1185">Reference proteome</keyword>
<name>A0A172Q051_9CAUD</name>
<reference evidence="2" key="1">
    <citation type="submission" date="2016-03" db="EMBL/GenBank/DDBJ databases">
        <title>Characterization of Acinetobacter baumannii phage vB_AbaM_ME3.</title>
        <authorList>
            <person name="Buttimer C.T.H."/>
            <person name="Elbreki M."/>
            <person name="Coffey A."/>
        </authorList>
    </citation>
    <scope>NUCLEOTIDE SEQUENCE [LARGE SCALE GENOMIC DNA]</scope>
</reference>
<accession>A0A172Q051</accession>
<proteinExistence type="predicted"/>